<organism evidence="10 11">
    <name type="scientific">Desulforamulus reducens (strain ATCC BAA-1160 / DSM 100696 / MI-1)</name>
    <name type="common">Desulfotomaculum reducens</name>
    <dbReference type="NCBI Taxonomy" id="349161"/>
    <lineage>
        <taxon>Bacteria</taxon>
        <taxon>Bacillati</taxon>
        <taxon>Bacillota</taxon>
        <taxon>Clostridia</taxon>
        <taxon>Eubacteriales</taxon>
        <taxon>Peptococcaceae</taxon>
        <taxon>Desulforamulus</taxon>
    </lineage>
</organism>
<feature type="domain" description="CBS" evidence="9">
    <location>
        <begin position="70"/>
        <end position="131"/>
    </location>
</feature>
<dbReference type="Pfam" id="PF01368">
    <property type="entry name" value="DHH"/>
    <property type="match status" value="1"/>
</dbReference>
<dbReference type="SMART" id="SM00116">
    <property type="entry name" value="CBS"/>
    <property type="match status" value="2"/>
</dbReference>
<dbReference type="FunFam" id="3.90.1640.10:FF:000001">
    <property type="entry name" value="Probable manganese-dependent inorganic pyrophosphatase"/>
    <property type="match status" value="1"/>
</dbReference>
<dbReference type="NCBIfam" id="NF011442">
    <property type="entry name" value="PRK14869.1-4"/>
    <property type="match status" value="1"/>
</dbReference>
<dbReference type="Gene3D" id="3.90.1640.10">
    <property type="entry name" value="inorganic pyrophosphatase (n-terminal core)"/>
    <property type="match status" value="2"/>
</dbReference>
<dbReference type="PANTHER" id="PTHR12112:SF22">
    <property type="entry name" value="MANGANESE-DEPENDENT INORGANIC PYROPHOSPHATASE-RELATED"/>
    <property type="match status" value="1"/>
</dbReference>
<dbReference type="GO" id="GO:0004427">
    <property type="term" value="F:inorganic diphosphate phosphatase activity"/>
    <property type="evidence" value="ECO:0007669"/>
    <property type="project" value="UniProtKB-EC"/>
</dbReference>
<dbReference type="OrthoDB" id="9766150at2"/>
<keyword evidence="5" id="KW-0464">Manganese</keyword>
<comment type="cofactor">
    <cofactor evidence="1">
        <name>Mn(2+)</name>
        <dbReference type="ChEBI" id="CHEBI:29035"/>
    </cofactor>
</comment>
<dbReference type="Pfam" id="PF00571">
    <property type="entry name" value="CBS"/>
    <property type="match status" value="2"/>
</dbReference>
<keyword evidence="11" id="KW-1185">Reference proteome</keyword>
<evidence type="ECO:0000256" key="2">
    <source>
        <dbReference type="ARBA" id="ARBA00012146"/>
    </source>
</evidence>
<protein>
    <recommendedName>
        <fullName evidence="2">inorganic diphosphatase</fullName>
        <ecNumber evidence="2">3.6.1.1</ecNumber>
    </recommendedName>
    <alternativeName>
        <fullName evidence="6">Pyrophosphate phospho-hydrolase</fullName>
    </alternativeName>
</protein>
<dbReference type="InterPro" id="IPR000644">
    <property type="entry name" value="CBS_dom"/>
</dbReference>
<accession>A4J6B1</accession>
<evidence type="ECO:0000256" key="8">
    <source>
        <dbReference type="PROSITE-ProRule" id="PRU00703"/>
    </source>
</evidence>
<reference evidence="10 11" key="1">
    <citation type="submission" date="2007-03" db="EMBL/GenBank/DDBJ databases">
        <title>Complete sequence of Desulfotomaculum reducens MI-1.</title>
        <authorList>
            <consortium name="US DOE Joint Genome Institute"/>
            <person name="Copeland A."/>
            <person name="Lucas S."/>
            <person name="Lapidus A."/>
            <person name="Barry K."/>
            <person name="Detter J.C."/>
            <person name="Glavina del Rio T."/>
            <person name="Hammon N."/>
            <person name="Israni S."/>
            <person name="Dalin E."/>
            <person name="Tice H."/>
            <person name="Pitluck S."/>
            <person name="Sims D."/>
            <person name="Brettin T."/>
            <person name="Bruce D."/>
            <person name="Han C."/>
            <person name="Tapia R."/>
            <person name="Schmutz J."/>
            <person name="Larimer F."/>
            <person name="Land M."/>
            <person name="Hauser L."/>
            <person name="Kyrpides N."/>
            <person name="Kim E."/>
            <person name="Tebo B.M."/>
            <person name="Richardson P."/>
        </authorList>
    </citation>
    <scope>NUCLEOTIDE SEQUENCE [LARGE SCALE GENOMIC DNA]</scope>
    <source>
        <strain evidence="10 11">MI-1</strain>
    </source>
</reference>
<dbReference type="AlphaFoldDB" id="A4J6B1"/>
<dbReference type="SUPFAM" id="SSF64182">
    <property type="entry name" value="DHH phosphoesterases"/>
    <property type="match status" value="1"/>
</dbReference>
<dbReference type="Proteomes" id="UP000001556">
    <property type="component" value="Chromosome"/>
</dbReference>
<dbReference type="InterPro" id="IPR028979">
    <property type="entry name" value="Ser_kin/Pase_Hpr-like_N_sf"/>
</dbReference>
<dbReference type="InterPro" id="IPR001667">
    <property type="entry name" value="DDH_dom"/>
</dbReference>
<dbReference type="EC" id="3.6.1.1" evidence="2"/>
<evidence type="ECO:0000256" key="1">
    <source>
        <dbReference type="ARBA" id="ARBA00001936"/>
    </source>
</evidence>
<dbReference type="PROSITE" id="PS51371">
    <property type="entry name" value="CBS"/>
    <property type="match status" value="1"/>
</dbReference>
<dbReference type="NCBIfam" id="NF011443">
    <property type="entry name" value="PRK14869.1-5"/>
    <property type="match status" value="1"/>
</dbReference>
<keyword evidence="8" id="KW-0129">CBS domain</keyword>
<dbReference type="Gene3D" id="3.40.1390.20">
    <property type="entry name" value="HprK N-terminal domain-like"/>
    <property type="match status" value="1"/>
</dbReference>
<dbReference type="InterPro" id="IPR038222">
    <property type="entry name" value="DHHA2_dom_sf"/>
</dbReference>
<dbReference type="InterPro" id="IPR004097">
    <property type="entry name" value="DHHA2"/>
</dbReference>
<dbReference type="NCBIfam" id="NF011440">
    <property type="entry name" value="PRK14869.1-2"/>
    <property type="match status" value="1"/>
</dbReference>
<evidence type="ECO:0000313" key="11">
    <source>
        <dbReference type="Proteomes" id="UP000001556"/>
    </source>
</evidence>
<proteinExistence type="predicted"/>
<dbReference type="eggNOG" id="COG0857">
    <property type="taxonomic scope" value="Bacteria"/>
</dbReference>
<dbReference type="GO" id="GO:0005737">
    <property type="term" value="C:cytoplasm"/>
    <property type="evidence" value="ECO:0007669"/>
    <property type="project" value="InterPro"/>
</dbReference>
<dbReference type="Gene3D" id="3.10.310.20">
    <property type="entry name" value="DHHA2 domain"/>
    <property type="match status" value="1"/>
</dbReference>
<dbReference type="Pfam" id="PF02833">
    <property type="entry name" value="DHHA2"/>
    <property type="match status" value="1"/>
</dbReference>
<evidence type="ECO:0000256" key="4">
    <source>
        <dbReference type="ARBA" id="ARBA00022801"/>
    </source>
</evidence>
<dbReference type="GO" id="GO:0046872">
    <property type="term" value="F:metal ion binding"/>
    <property type="evidence" value="ECO:0007669"/>
    <property type="project" value="UniProtKB-KW"/>
</dbReference>
<dbReference type="SUPFAM" id="SSF75138">
    <property type="entry name" value="HprK N-terminal domain-like"/>
    <property type="match status" value="1"/>
</dbReference>
<dbReference type="KEGG" id="drm:Dred_2097"/>
<evidence type="ECO:0000256" key="6">
    <source>
        <dbReference type="ARBA" id="ARBA00032535"/>
    </source>
</evidence>
<evidence type="ECO:0000256" key="5">
    <source>
        <dbReference type="ARBA" id="ARBA00023211"/>
    </source>
</evidence>
<dbReference type="InterPro" id="IPR010766">
    <property type="entry name" value="DRTGG"/>
</dbReference>
<sequence length="537" mass="60243">MTSFIVGHKNPDTDSVASAIGLSYLKNCLGFDTIPCSLGKISKETEFVLNHFGLPTPIVLGNVKTQVKDLECDRVIGIAPSTSILSAYKLMEQNNMRTLPVVDDKNRLQGILTIKDIAMELIRGDFYRIDTSLDNIVKDFNGEVLVGEDFHVTGKVSVIAYYYKNIQNSLGPDDIIIVGDRYDILECAIRSQVKLIIITGHGEIPEVYLEMAQLNNVAMITVPVDTYTTSKLINQCNSVSLIMKKSGIVKFKADDYLDEVKEEILNTNYRNYPVVNHENVFQGFINKKQIINPGKKKVILVDHNEYSQSAEGLNEAEILEIVDHHKIGDICTTKPIAFRNMPVGSTCTIVYQMFKEFSMDVTPQIAGVLLAGILSDTLLFKSPTTTALDKDSVAELNKILQLDVEKFAMDMFKMGSSLEGFTIKEIFYRDFKEFDLEGSTIGVGQVFTLDIEDVFNRKKQFFEFVEQTHQDKSYFLTMLVITDIINEGSYLLYQARNNSLISTAFQVSAEQGVFVSGLVSRKKQVIPKILEAINLLK</sequence>
<dbReference type="SMART" id="SM01131">
    <property type="entry name" value="DHHA2"/>
    <property type="match status" value="1"/>
</dbReference>
<dbReference type="SUPFAM" id="SSF54631">
    <property type="entry name" value="CBS-domain pair"/>
    <property type="match status" value="1"/>
</dbReference>
<gene>
    <name evidence="10" type="ordered locus">Dred_2097</name>
</gene>
<name>A4J6B1_DESRM</name>
<dbReference type="RefSeq" id="WP_011878420.1">
    <property type="nucleotide sequence ID" value="NC_009253.1"/>
</dbReference>
<evidence type="ECO:0000256" key="3">
    <source>
        <dbReference type="ARBA" id="ARBA00022723"/>
    </source>
</evidence>
<keyword evidence="4 10" id="KW-0378">Hydrolase</keyword>
<dbReference type="STRING" id="349161.Dred_2097"/>
<dbReference type="eggNOG" id="COG1227">
    <property type="taxonomic scope" value="Bacteria"/>
</dbReference>
<comment type="catalytic activity">
    <reaction evidence="7">
        <text>diphosphate + H2O = 2 phosphate + H(+)</text>
        <dbReference type="Rhea" id="RHEA:24576"/>
        <dbReference type="ChEBI" id="CHEBI:15377"/>
        <dbReference type="ChEBI" id="CHEBI:15378"/>
        <dbReference type="ChEBI" id="CHEBI:33019"/>
        <dbReference type="ChEBI" id="CHEBI:43474"/>
        <dbReference type="EC" id="3.6.1.1"/>
    </reaction>
</comment>
<evidence type="ECO:0000259" key="9">
    <source>
        <dbReference type="PROSITE" id="PS51371"/>
    </source>
</evidence>
<dbReference type="HOGENOM" id="CLU_025243_1_0_9"/>
<dbReference type="InterPro" id="IPR046342">
    <property type="entry name" value="CBS_dom_sf"/>
</dbReference>
<dbReference type="EMBL" id="CP000612">
    <property type="protein sequence ID" value="ABO50614.1"/>
    <property type="molecule type" value="Genomic_DNA"/>
</dbReference>
<dbReference type="PANTHER" id="PTHR12112">
    <property type="entry name" value="BNIP - RELATED"/>
    <property type="match status" value="1"/>
</dbReference>
<evidence type="ECO:0000256" key="7">
    <source>
        <dbReference type="ARBA" id="ARBA00047820"/>
    </source>
</evidence>
<dbReference type="Pfam" id="PF07085">
    <property type="entry name" value="DRTGG"/>
    <property type="match status" value="1"/>
</dbReference>
<dbReference type="CDD" id="cd04597">
    <property type="entry name" value="CBS_pair_inorgPPase"/>
    <property type="match status" value="1"/>
</dbReference>
<dbReference type="InterPro" id="IPR038763">
    <property type="entry name" value="DHH_sf"/>
</dbReference>
<evidence type="ECO:0000313" key="10">
    <source>
        <dbReference type="EMBL" id="ABO50614.1"/>
    </source>
</evidence>
<keyword evidence="3" id="KW-0479">Metal-binding</keyword>